<evidence type="ECO:0000313" key="9">
    <source>
        <dbReference type="EMBL" id="KAG9329412.1"/>
    </source>
</evidence>
<evidence type="ECO:0000256" key="3">
    <source>
        <dbReference type="ARBA" id="ARBA00023125"/>
    </source>
</evidence>
<dbReference type="Pfam" id="PF00250">
    <property type="entry name" value="Forkhead"/>
    <property type="match status" value="1"/>
</dbReference>
<keyword evidence="5 6" id="KW-0539">Nucleus</keyword>
<reference evidence="9" key="1">
    <citation type="thesis" date="2021" institute="BYU ScholarsArchive" country="Provo, UT, USA">
        <title>Applications of and Algorithms for Genome Assembly and Genomic Analyses with an Emphasis on Marine Teleosts.</title>
        <authorList>
            <person name="Pickett B.D."/>
        </authorList>
    </citation>
    <scope>NUCLEOTIDE SEQUENCE</scope>
    <source>
        <strain evidence="9">HI-2016</strain>
    </source>
</reference>
<dbReference type="InterPro" id="IPR036390">
    <property type="entry name" value="WH_DNA-bd_sf"/>
</dbReference>
<sequence>MREGPNPCPVRDSAPHRPKGIAVERFRQHSTDGVVTDVQEGGRQGAGHFHPYRRQHTEGDTPRQPPPYPPPHPHPPVCFQGMDLPEPLQTAHTHADEVGQQRAWDPYRESLQPSRVRAVRQKKRVWGVEIEKQETQPRYPEGLSQMQNAYNSQHPLQQFPAGIFPPVGQSGCTFQCLSPQAPQDNMLHTLYPKPIYSYSESESEQIGVTHILIFMALRSSKTGSLPVSEIYSFMTEHFPYFKPFSPLFLSVAEGKHQTWWSSSFYPRHCCFPLPSRAPAAVTCQLHCLRSPSAVELHFLSCGMAL</sequence>
<evidence type="ECO:0000313" key="10">
    <source>
        <dbReference type="Proteomes" id="UP000824540"/>
    </source>
</evidence>
<organism evidence="9 10">
    <name type="scientific">Albula glossodonta</name>
    <name type="common">roundjaw bonefish</name>
    <dbReference type="NCBI Taxonomy" id="121402"/>
    <lineage>
        <taxon>Eukaryota</taxon>
        <taxon>Metazoa</taxon>
        <taxon>Chordata</taxon>
        <taxon>Craniata</taxon>
        <taxon>Vertebrata</taxon>
        <taxon>Euteleostomi</taxon>
        <taxon>Actinopterygii</taxon>
        <taxon>Neopterygii</taxon>
        <taxon>Teleostei</taxon>
        <taxon>Albuliformes</taxon>
        <taxon>Albulidae</taxon>
        <taxon>Albula</taxon>
    </lineage>
</organism>
<dbReference type="InterPro" id="IPR036388">
    <property type="entry name" value="WH-like_DNA-bd_sf"/>
</dbReference>
<dbReference type="InterPro" id="IPR001766">
    <property type="entry name" value="Fork_head_dom"/>
</dbReference>
<gene>
    <name evidence="9" type="ORF">JZ751_005356</name>
</gene>
<evidence type="ECO:0000256" key="1">
    <source>
        <dbReference type="ARBA" id="ARBA00022473"/>
    </source>
</evidence>
<dbReference type="SMART" id="SM00339">
    <property type="entry name" value="FH"/>
    <property type="match status" value="1"/>
</dbReference>
<accession>A0A8T2MVG0</accession>
<feature type="domain" description="Fork-head" evidence="8">
    <location>
        <begin position="212"/>
        <end position="263"/>
    </location>
</feature>
<dbReference type="GO" id="GO:0000976">
    <property type="term" value="F:transcription cis-regulatory region binding"/>
    <property type="evidence" value="ECO:0007669"/>
    <property type="project" value="TreeGrafter"/>
</dbReference>
<dbReference type="OrthoDB" id="8942352at2759"/>
<evidence type="ECO:0000256" key="6">
    <source>
        <dbReference type="PROSITE-ProRule" id="PRU00089"/>
    </source>
</evidence>
<protein>
    <recommendedName>
        <fullName evidence="8">Fork-head domain-containing protein</fullName>
    </recommendedName>
</protein>
<evidence type="ECO:0000256" key="2">
    <source>
        <dbReference type="ARBA" id="ARBA00023015"/>
    </source>
</evidence>
<dbReference type="PANTHER" id="PTHR46721:SF3">
    <property type="entry name" value="FORKHEAD BOX N1"/>
    <property type="match status" value="1"/>
</dbReference>
<keyword evidence="1" id="KW-0217">Developmental protein</keyword>
<comment type="caution">
    <text evidence="9">The sequence shown here is derived from an EMBL/GenBank/DDBJ whole genome shotgun (WGS) entry which is preliminary data.</text>
</comment>
<feature type="compositionally biased region" description="Pro residues" evidence="7">
    <location>
        <begin position="63"/>
        <end position="75"/>
    </location>
</feature>
<proteinExistence type="predicted"/>
<feature type="DNA-binding region" description="Fork-head" evidence="6">
    <location>
        <begin position="212"/>
        <end position="263"/>
    </location>
</feature>
<dbReference type="Gene3D" id="1.10.10.10">
    <property type="entry name" value="Winged helix-like DNA-binding domain superfamily/Winged helix DNA-binding domain"/>
    <property type="match status" value="1"/>
</dbReference>
<dbReference type="InterPro" id="IPR049624">
    <property type="entry name" value="FOXN1_4"/>
</dbReference>
<name>A0A8T2MVG0_9TELE</name>
<keyword evidence="10" id="KW-1185">Reference proteome</keyword>
<keyword evidence="2" id="KW-0805">Transcription regulation</keyword>
<dbReference type="EMBL" id="JAFBMS010001215">
    <property type="protein sequence ID" value="KAG9329412.1"/>
    <property type="molecule type" value="Genomic_DNA"/>
</dbReference>
<dbReference type="GO" id="GO:0000981">
    <property type="term" value="F:DNA-binding transcription factor activity, RNA polymerase II-specific"/>
    <property type="evidence" value="ECO:0007669"/>
    <property type="project" value="TreeGrafter"/>
</dbReference>
<dbReference type="PANTHER" id="PTHR46721">
    <property type="entry name" value="FORKHEAD BOX PROTEIN N1"/>
    <property type="match status" value="1"/>
</dbReference>
<evidence type="ECO:0000259" key="8">
    <source>
        <dbReference type="PROSITE" id="PS50039"/>
    </source>
</evidence>
<dbReference type="AlphaFoldDB" id="A0A8T2MVG0"/>
<evidence type="ECO:0000256" key="7">
    <source>
        <dbReference type="SAM" id="MobiDB-lite"/>
    </source>
</evidence>
<dbReference type="SUPFAM" id="SSF46785">
    <property type="entry name" value="Winged helix' DNA-binding domain"/>
    <property type="match status" value="1"/>
</dbReference>
<dbReference type="PROSITE" id="PS50039">
    <property type="entry name" value="FORK_HEAD_3"/>
    <property type="match status" value="1"/>
</dbReference>
<dbReference type="Proteomes" id="UP000824540">
    <property type="component" value="Unassembled WGS sequence"/>
</dbReference>
<keyword evidence="3 6" id="KW-0238">DNA-binding</keyword>
<evidence type="ECO:0000256" key="5">
    <source>
        <dbReference type="ARBA" id="ARBA00023242"/>
    </source>
</evidence>
<comment type="subcellular location">
    <subcellularLocation>
        <location evidence="6">Nucleus</location>
    </subcellularLocation>
</comment>
<evidence type="ECO:0000256" key="4">
    <source>
        <dbReference type="ARBA" id="ARBA00023163"/>
    </source>
</evidence>
<keyword evidence="4" id="KW-0804">Transcription</keyword>
<dbReference type="GO" id="GO:0005634">
    <property type="term" value="C:nucleus"/>
    <property type="evidence" value="ECO:0007669"/>
    <property type="project" value="UniProtKB-SubCell"/>
</dbReference>
<feature type="region of interest" description="Disordered" evidence="7">
    <location>
        <begin position="1"/>
        <end position="75"/>
    </location>
</feature>